<reference evidence="3" key="2">
    <citation type="submission" date="2021-01" db="UniProtKB">
        <authorList>
            <consortium name="EnsemblMetazoa"/>
        </authorList>
    </citation>
    <scope>IDENTIFICATION</scope>
</reference>
<feature type="compositionally biased region" description="Basic and acidic residues" evidence="1">
    <location>
        <begin position="652"/>
        <end position="663"/>
    </location>
</feature>
<dbReference type="EnsemblMetazoa" id="XM_030984809">
    <property type="protein sequence ID" value="XP_030840669"/>
    <property type="gene ID" value="LOC100893056"/>
</dbReference>
<evidence type="ECO:0000313" key="4">
    <source>
        <dbReference type="Proteomes" id="UP000007110"/>
    </source>
</evidence>
<feature type="region of interest" description="Disordered" evidence="1">
    <location>
        <begin position="300"/>
        <end position="405"/>
    </location>
</feature>
<sequence>MEIQQARENRAKPRDVDRGRAGDVDNNTPVYSDITLANMNAETDGINIDTRHGSLLDPAQGAQLCLLAAKSPKSNIYKAYDKTRRARSFIPHWVVEYPWLEFNAEKECMFCIYCREYQRTHDAEFTNTFVHGATNFRLDSVKAHDNSTKHRQVMLVMSGKIASVPKPASKQAIKPSRAGTSKGVEEIDRLRVGAFFEPEDVDGYDETRMMGATCSSSIHRSTDDEGNQRHYIPPSADLTEEPFYPPNPMAKYIKTLQKIYPHLPLNELSETSLATTVPQQPSSSRVGDEAEQLIEMEENREEYLIKDEPLSPGLEEQEKEEREPGEGEGPSTSMGGRGRIERAVPPMRKMWMVNTNGATSLSQEEEEEEEENDAEYDRAGNEPSNHHLDDDDEGEAAEGVPQHSGAMTDFFINPVVPVYRQGKRTTRLLPKAKRQKLEMIMARQMQGEDIMNISDDRLGDQRLQSNPEVEVANSSSSNDPHWKRLAESFAIKYNQLSEDHTNLMKLFQNKVSKLEKKCNDLEQACQTREKAPHNNSTQQDGIPGGQGASGSSLSSPRISMYSSVIVLQVQGQDPINIRSNADTNFNTVQENLSQNGIHISLGANNIPNTIEEQLSLHSRAGGQRSHSKSASPSASSRIIGDASGENVSRYDLSPERVETRTRDSNLASGVGSALQNDLEVRKSDLSGHENQPLDKHGYLIDNGIVAE</sequence>
<evidence type="ECO:0000256" key="1">
    <source>
        <dbReference type="SAM" id="MobiDB-lite"/>
    </source>
</evidence>
<reference evidence="4" key="1">
    <citation type="submission" date="2015-02" db="EMBL/GenBank/DDBJ databases">
        <title>Genome sequencing for Strongylocentrotus purpuratus.</title>
        <authorList>
            <person name="Murali S."/>
            <person name="Liu Y."/>
            <person name="Vee V."/>
            <person name="English A."/>
            <person name="Wang M."/>
            <person name="Skinner E."/>
            <person name="Han Y."/>
            <person name="Muzny D.M."/>
            <person name="Worley K.C."/>
            <person name="Gibbs R.A."/>
        </authorList>
    </citation>
    <scope>NUCLEOTIDE SEQUENCE</scope>
</reference>
<feature type="compositionally biased region" description="Basic and acidic residues" evidence="1">
    <location>
        <begin position="375"/>
        <end position="389"/>
    </location>
</feature>
<dbReference type="Proteomes" id="UP000007110">
    <property type="component" value="Unassembled WGS sequence"/>
</dbReference>
<feature type="region of interest" description="Disordered" evidence="1">
    <location>
        <begin position="616"/>
        <end position="675"/>
    </location>
</feature>
<organism evidence="3 4">
    <name type="scientific">Strongylocentrotus purpuratus</name>
    <name type="common">Purple sea urchin</name>
    <dbReference type="NCBI Taxonomy" id="7668"/>
    <lineage>
        <taxon>Eukaryota</taxon>
        <taxon>Metazoa</taxon>
        <taxon>Echinodermata</taxon>
        <taxon>Eleutherozoa</taxon>
        <taxon>Echinozoa</taxon>
        <taxon>Echinoidea</taxon>
        <taxon>Euechinoidea</taxon>
        <taxon>Echinacea</taxon>
        <taxon>Camarodonta</taxon>
        <taxon>Echinidea</taxon>
        <taxon>Strongylocentrotidae</taxon>
        <taxon>Strongylocentrotus</taxon>
    </lineage>
</organism>
<evidence type="ECO:0000313" key="3">
    <source>
        <dbReference type="EnsemblMetazoa" id="XP_030840669"/>
    </source>
</evidence>
<proteinExistence type="predicted"/>
<name>A0A7M7NRT4_STRPU</name>
<dbReference type="InterPro" id="IPR057456">
    <property type="entry name" value="Znf_C17orf113"/>
</dbReference>
<feature type="compositionally biased region" description="Acidic residues" evidence="1">
    <location>
        <begin position="363"/>
        <end position="374"/>
    </location>
</feature>
<protein>
    <recommendedName>
        <fullName evidence="2">TTF-type domain-containing protein</fullName>
    </recommendedName>
</protein>
<feature type="domain" description="TTF-type" evidence="2">
    <location>
        <begin position="85"/>
        <end position="166"/>
    </location>
</feature>
<evidence type="ECO:0000259" key="2">
    <source>
        <dbReference type="SMART" id="SM00597"/>
    </source>
</evidence>
<accession>A0A7M7NRT4</accession>
<dbReference type="Pfam" id="PF25431">
    <property type="entry name" value="zf-C17orf113"/>
    <property type="match status" value="1"/>
</dbReference>
<dbReference type="OrthoDB" id="5560627at2759"/>
<feature type="region of interest" description="Disordered" evidence="1">
    <location>
        <begin position="527"/>
        <end position="555"/>
    </location>
</feature>
<dbReference type="RefSeq" id="XP_030840669.1">
    <property type="nucleotide sequence ID" value="XM_030984809.1"/>
</dbReference>
<dbReference type="OMA" id="PRINMYS"/>
<feature type="compositionally biased region" description="Basic and acidic residues" evidence="1">
    <location>
        <begin position="1"/>
        <end position="23"/>
    </location>
</feature>
<keyword evidence="4" id="KW-1185">Reference proteome</keyword>
<feature type="compositionally biased region" description="Polar residues" evidence="1">
    <location>
        <begin position="353"/>
        <end position="362"/>
    </location>
</feature>
<dbReference type="AlphaFoldDB" id="A0A7M7NRT4"/>
<dbReference type="GeneID" id="100893056"/>
<dbReference type="InParanoid" id="A0A7M7NRT4"/>
<dbReference type="KEGG" id="spu:100893056"/>
<dbReference type="SMART" id="SM00597">
    <property type="entry name" value="ZnF_TTF"/>
    <property type="match status" value="1"/>
</dbReference>
<dbReference type="InterPro" id="IPR006580">
    <property type="entry name" value="Znf_TTF"/>
</dbReference>
<feature type="region of interest" description="Disordered" evidence="1">
    <location>
        <begin position="1"/>
        <end position="27"/>
    </location>
</feature>